<reference evidence="1" key="1">
    <citation type="journal article" date="2023" name="Science">
        <title>Elucidation of the pathway for biosynthesis of saponin adjuvants from the soapbark tree.</title>
        <authorList>
            <person name="Reed J."/>
            <person name="Orme A."/>
            <person name="El-Demerdash A."/>
            <person name="Owen C."/>
            <person name="Martin L.B.B."/>
            <person name="Misra R.C."/>
            <person name="Kikuchi S."/>
            <person name="Rejzek M."/>
            <person name="Martin A.C."/>
            <person name="Harkess A."/>
            <person name="Leebens-Mack J."/>
            <person name="Louveau T."/>
            <person name="Stephenson M.J."/>
            <person name="Osbourn A."/>
        </authorList>
    </citation>
    <scope>NUCLEOTIDE SEQUENCE</scope>
    <source>
        <strain evidence="1">S10</strain>
    </source>
</reference>
<comment type="caution">
    <text evidence="1">The sequence shown here is derived from an EMBL/GenBank/DDBJ whole genome shotgun (WGS) entry which is preliminary data.</text>
</comment>
<evidence type="ECO:0000313" key="2">
    <source>
        <dbReference type="Proteomes" id="UP001163823"/>
    </source>
</evidence>
<dbReference type="AlphaFoldDB" id="A0AAD7VHK1"/>
<name>A0AAD7VHK1_QUISA</name>
<protein>
    <submittedName>
        <fullName evidence="1">Uncharacterized protein</fullName>
    </submittedName>
</protein>
<evidence type="ECO:0000313" key="1">
    <source>
        <dbReference type="EMBL" id="KAJ7975730.1"/>
    </source>
</evidence>
<dbReference type="EMBL" id="JARAOO010000003">
    <property type="protein sequence ID" value="KAJ7975730.1"/>
    <property type="molecule type" value="Genomic_DNA"/>
</dbReference>
<sequence>MAVQPNLHASLKPLILPSQSLLLKPFKASVFIKPKPVSQLH</sequence>
<dbReference type="Proteomes" id="UP001163823">
    <property type="component" value="Chromosome 3"/>
</dbReference>
<keyword evidence="2" id="KW-1185">Reference proteome</keyword>
<gene>
    <name evidence="1" type="ORF">O6P43_005606</name>
</gene>
<proteinExistence type="predicted"/>
<accession>A0AAD7VHK1</accession>
<organism evidence="1 2">
    <name type="scientific">Quillaja saponaria</name>
    <name type="common">Soap bark tree</name>
    <dbReference type="NCBI Taxonomy" id="32244"/>
    <lineage>
        <taxon>Eukaryota</taxon>
        <taxon>Viridiplantae</taxon>
        <taxon>Streptophyta</taxon>
        <taxon>Embryophyta</taxon>
        <taxon>Tracheophyta</taxon>
        <taxon>Spermatophyta</taxon>
        <taxon>Magnoliopsida</taxon>
        <taxon>eudicotyledons</taxon>
        <taxon>Gunneridae</taxon>
        <taxon>Pentapetalae</taxon>
        <taxon>rosids</taxon>
        <taxon>fabids</taxon>
        <taxon>Fabales</taxon>
        <taxon>Quillajaceae</taxon>
        <taxon>Quillaja</taxon>
    </lineage>
</organism>
<feature type="non-terminal residue" evidence="1">
    <location>
        <position position="41"/>
    </location>
</feature>
<dbReference type="KEGG" id="qsa:O6P43_005606"/>